<dbReference type="Proteomes" id="UP000606786">
    <property type="component" value="Unassembled WGS sequence"/>
</dbReference>
<keyword evidence="1" id="KW-0812">Transmembrane</keyword>
<accession>A0A811VCY4</accession>
<reference evidence="2" key="1">
    <citation type="submission" date="2020-11" db="EMBL/GenBank/DDBJ databases">
        <authorList>
            <person name="Whitehead M."/>
        </authorList>
    </citation>
    <scope>NUCLEOTIDE SEQUENCE</scope>
    <source>
        <strain evidence="2">EGII</strain>
    </source>
</reference>
<keyword evidence="3" id="KW-1185">Reference proteome</keyword>
<name>A0A811VCY4_CERCA</name>
<keyword evidence="1" id="KW-0472">Membrane</keyword>
<dbReference type="EMBL" id="CAJHJT010000056">
    <property type="protein sequence ID" value="CAD7012851.1"/>
    <property type="molecule type" value="Genomic_DNA"/>
</dbReference>
<sequence>MTFSYRKVRNLSMRVQDNSGYIHGPNGLLCILLIVMKLIICLPSEERDCLRFYCDCQSERN</sequence>
<evidence type="ECO:0000256" key="1">
    <source>
        <dbReference type="SAM" id="Phobius"/>
    </source>
</evidence>
<evidence type="ECO:0000313" key="2">
    <source>
        <dbReference type="EMBL" id="CAD7012851.1"/>
    </source>
</evidence>
<gene>
    <name evidence="2" type="ORF">CCAP1982_LOCUS20950</name>
</gene>
<evidence type="ECO:0000313" key="3">
    <source>
        <dbReference type="Proteomes" id="UP000606786"/>
    </source>
</evidence>
<dbReference type="AlphaFoldDB" id="A0A811VCY4"/>
<comment type="caution">
    <text evidence="2">The sequence shown here is derived from an EMBL/GenBank/DDBJ whole genome shotgun (WGS) entry which is preliminary data.</text>
</comment>
<organism evidence="2 3">
    <name type="scientific">Ceratitis capitata</name>
    <name type="common">Mediterranean fruit fly</name>
    <name type="synonym">Tephritis capitata</name>
    <dbReference type="NCBI Taxonomy" id="7213"/>
    <lineage>
        <taxon>Eukaryota</taxon>
        <taxon>Metazoa</taxon>
        <taxon>Ecdysozoa</taxon>
        <taxon>Arthropoda</taxon>
        <taxon>Hexapoda</taxon>
        <taxon>Insecta</taxon>
        <taxon>Pterygota</taxon>
        <taxon>Neoptera</taxon>
        <taxon>Endopterygota</taxon>
        <taxon>Diptera</taxon>
        <taxon>Brachycera</taxon>
        <taxon>Muscomorpha</taxon>
        <taxon>Tephritoidea</taxon>
        <taxon>Tephritidae</taxon>
        <taxon>Ceratitis</taxon>
        <taxon>Ceratitis</taxon>
    </lineage>
</organism>
<feature type="transmembrane region" description="Helical" evidence="1">
    <location>
        <begin position="20"/>
        <end position="42"/>
    </location>
</feature>
<proteinExistence type="predicted"/>
<keyword evidence="1" id="KW-1133">Transmembrane helix</keyword>
<protein>
    <submittedName>
        <fullName evidence="2">(Mediterranean fruit fly) hypothetical protein</fullName>
    </submittedName>
</protein>